<dbReference type="Proteomes" id="UP000198939">
    <property type="component" value="Unassembled WGS sequence"/>
</dbReference>
<accession>A0A1H8DEK0</accession>
<keyword evidence="4" id="KW-1185">Reference proteome</keyword>
<dbReference type="EMBL" id="FNXB01000004">
    <property type="protein sequence ID" value="SEH51521.1"/>
    <property type="molecule type" value="Genomic_DNA"/>
</dbReference>
<dbReference type="Proteomes" id="UP000183063">
    <property type="component" value="Unassembled WGS sequence"/>
</dbReference>
<reference evidence="1" key="1">
    <citation type="submission" date="2016-10" db="EMBL/GenBank/DDBJ databases">
        <authorList>
            <person name="de Groot N.N."/>
        </authorList>
    </citation>
    <scope>NUCLEOTIDE SEQUENCE [LARGE SCALE GENOMIC DNA]</scope>
    <source>
        <strain evidence="1">CCBAU85039</strain>
    </source>
</reference>
<gene>
    <name evidence="1" type="ORF">RTCCBAU85039_0850</name>
    <name evidence="2" type="ORF">SAMN05216228_100229</name>
</gene>
<reference evidence="3" key="3">
    <citation type="submission" date="2016-10" db="EMBL/GenBank/DDBJ databases">
        <authorList>
            <person name="Wibberg D."/>
        </authorList>
    </citation>
    <scope>NUCLEOTIDE SEQUENCE [LARGE SCALE GENOMIC DNA]</scope>
</reference>
<evidence type="ECO:0000313" key="2">
    <source>
        <dbReference type="EMBL" id="SEN05689.1"/>
    </source>
</evidence>
<organism evidence="1 3">
    <name type="scientific">Rhizobium tibeticum</name>
    <dbReference type="NCBI Taxonomy" id="501024"/>
    <lineage>
        <taxon>Bacteria</taxon>
        <taxon>Pseudomonadati</taxon>
        <taxon>Pseudomonadota</taxon>
        <taxon>Alphaproteobacteria</taxon>
        <taxon>Hyphomicrobiales</taxon>
        <taxon>Rhizobiaceae</taxon>
        <taxon>Rhizobium/Agrobacterium group</taxon>
        <taxon>Rhizobium</taxon>
    </lineage>
</organism>
<protein>
    <submittedName>
        <fullName evidence="1">Uncharacterized protein</fullName>
    </submittedName>
</protein>
<evidence type="ECO:0000313" key="3">
    <source>
        <dbReference type="Proteomes" id="UP000183063"/>
    </source>
</evidence>
<proteinExistence type="predicted"/>
<dbReference type="AlphaFoldDB" id="A0A1H8DEK0"/>
<evidence type="ECO:0000313" key="1">
    <source>
        <dbReference type="EMBL" id="SEH51521.1"/>
    </source>
</evidence>
<sequence length="309" mass="35477">MRETSTRVCRADPALKASSEVLIQGHCYSYEIANLSEAAFGVAFFVSRDMSFSFQTSIEQWTADLEDIYKRQIPFATAKALNDTVDDIRDYHQMIIPIVFDRPTRYTLNSLRVLKASSRGDLEAGVYFKDQNRRRQHYLMPQVDGGNRPHKAFETWLIRRGVMRSNEYAVPASRLTLDAYGNVSPGMITSILSQLAAGPDAMQWETKRSRKRAGSARNRYFVPQPGSTLRRGIWRRKGRKSIEPVFIFVSGVTYQKRYDFFGISMDRALAFFPLNFELRLMKGIEDQRGYRSRQGMDAPLSTWTMPSDS</sequence>
<name>A0A1H8DEK0_9HYPH</name>
<reference evidence="2 4" key="2">
    <citation type="submission" date="2016-10" db="EMBL/GenBank/DDBJ databases">
        <authorList>
            <person name="Varghese N."/>
            <person name="Submissions S."/>
        </authorList>
    </citation>
    <scope>NUCLEOTIDE SEQUENCE [LARGE SCALE GENOMIC DNA]</scope>
    <source>
        <strain evidence="2 4">CGMCC 1.7071</strain>
    </source>
</reference>
<evidence type="ECO:0000313" key="4">
    <source>
        <dbReference type="Proteomes" id="UP000198939"/>
    </source>
</evidence>
<dbReference type="STRING" id="501024.RTCCBAU85039_0850"/>
<dbReference type="EMBL" id="FOCV01000002">
    <property type="protein sequence ID" value="SEN05689.1"/>
    <property type="molecule type" value="Genomic_DNA"/>
</dbReference>